<sequence length="179" mass="19945">MIALLLALALAADPPPAREADRAPFTCPAGTERQGALPPDGFEAWCEKPDEPPERRREGPWRSYYDDGSLARAGAFHAGKREGPFTVWHRDGKPAEHGTYAAGEREGPYTIWYESGRVEERCTYERGEKHGPFATFWPGGGRKVEGRHCRGLQCGRWTTWDEAGRELGSAVYEEIRSGP</sequence>
<reference evidence="3" key="1">
    <citation type="journal article" date="2020" name="Appl. Environ. Microbiol.">
        <title>Diazotrophic Anaeromyxobacter Isolates from Soils.</title>
        <authorList>
            <person name="Masuda Y."/>
            <person name="Yamanaka H."/>
            <person name="Xu Z.X."/>
            <person name="Shiratori Y."/>
            <person name="Aono T."/>
            <person name="Amachi S."/>
            <person name="Senoo K."/>
            <person name="Itoh H."/>
        </authorList>
    </citation>
    <scope>NUCLEOTIDE SEQUENCE [LARGE SCALE GENOMIC DNA]</scope>
    <source>
        <strain evidence="3">R267</strain>
    </source>
</reference>
<feature type="region of interest" description="Disordered" evidence="1">
    <location>
        <begin position="13"/>
        <end position="61"/>
    </location>
</feature>
<proteinExistence type="predicted"/>
<evidence type="ECO:0008006" key="4">
    <source>
        <dbReference type="Google" id="ProtNLM"/>
    </source>
</evidence>
<evidence type="ECO:0000313" key="2">
    <source>
        <dbReference type="EMBL" id="GEJ57585.1"/>
    </source>
</evidence>
<dbReference type="AlphaFoldDB" id="A0A7I9VMF1"/>
<dbReference type="SUPFAM" id="SSF82185">
    <property type="entry name" value="Histone H3 K4-specific methyltransferase SET7/9 N-terminal domain"/>
    <property type="match status" value="1"/>
</dbReference>
<gene>
    <name evidence="2" type="ORF">AMYX_23260</name>
</gene>
<comment type="caution">
    <text evidence="2">The sequence shown here is derived from an EMBL/GenBank/DDBJ whole genome shotgun (WGS) entry which is preliminary data.</text>
</comment>
<evidence type="ECO:0000256" key="1">
    <source>
        <dbReference type="SAM" id="MobiDB-lite"/>
    </source>
</evidence>
<dbReference type="EMBL" id="BJTG01000005">
    <property type="protein sequence ID" value="GEJ57585.1"/>
    <property type="molecule type" value="Genomic_DNA"/>
</dbReference>
<feature type="compositionally biased region" description="Basic and acidic residues" evidence="1">
    <location>
        <begin position="45"/>
        <end position="60"/>
    </location>
</feature>
<dbReference type="Pfam" id="PF07661">
    <property type="entry name" value="MORN_2"/>
    <property type="match status" value="3"/>
</dbReference>
<organism evidence="2 3">
    <name type="scientific">Anaeromyxobacter diazotrophicus</name>
    <dbReference type="NCBI Taxonomy" id="2590199"/>
    <lineage>
        <taxon>Bacteria</taxon>
        <taxon>Pseudomonadati</taxon>
        <taxon>Myxococcota</taxon>
        <taxon>Myxococcia</taxon>
        <taxon>Myxococcales</taxon>
        <taxon>Cystobacterineae</taxon>
        <taxon>Anaeromyxobacteraceae</taxon>
        <taxon>Anaeromyxobacter</taxon>
    </lineage>
</organism>
<keyword evidence="3" id="KW-1185">Reference proteome</keyword>
<dbReference type="Proteomes" id="UP000503640">
    <property type="component" value="Unassembled WGS sequence"/>
</dbReference>
<dbReference type="Gene3D" id="3.90.930.1">
    <property type="match status" value="1"/>
</dbReference>
<name>A0A7I9VMF1_9BACT</name>
<accession>A0A7I9VMF1</accession>
<dbReference type="RefSeq" id="WP_235969589.1">
    <property type="nucleotide sequence ID" value="NZ_BJTG01000005.1"/>
</dbReference>
<dbReference type="InterPro" id="IPR011652">
    <property type="entry name" value="MORN_2"/>
</dbReference>
<protein>
    <recommendedName>
        <fullName evidence="4">MORN repeat protein</fullName>
    </recommendedName>
</protein>
<evidence type="ECO:0000313" key="3">
    <source>
        <dbReference type="Proteomes" id="UP000503640"/>
    </source>
</evidence>